<evidence type="ECO:0000313" key="1">
    <source>
        <dbReference type="EMBL" id="KAK8487432.1"/>
    </source>
</evidence>
<proteinExistence type="predicted"/>
<evidence type="ECO:0008006" key="3">
    <source>
        <dbReference type="Google" id="ProtNLM"/>
    </source>
</evidence>
<gene>
    <name evidence="1" type="ORF">V6N12_067446</name>
</gene>
<comment type="caution">
    <text evidence="1">The sequence shown here is derived from an EMBL/GenBank/DDBJ whole genome shotgun (WGS) entry which is preliminary data.</text>
</comment>
<sequence>MLVENWKSDLPIVESIASFQVAANRWNQDSFGHMGRQKHTLLARIYGIKCANESSDVLTLVMEMREFTREITDEEVRVALFSMNPLKLPGLDGLHAMFFQCNWSIVGATVVSFVQASMGGHQLDPGLNRTLIVLIPKVLTPEVLSHFRSISLCSVSYKIPIVKA</sequence>
<dbReference type="EMBL" id="JBBPBM010001091">
    <property type="protein sequence ID" value="KAK8487432.1"/>
    <property type="molecule type" value="Genomic_DNA"/>
</dbReference>
<accession>A0ABR2A325</accession>
<organism evidence="1 2">
    <name type="scientific">Hibiscus sabdariffa</name>
    <name type="common">roselle</name>
    <dbReference type="NCBI Taxonomy" id="183260"/>
    <lineage>
        <taxon>Eukaryota</taxon>
        <taxon>Viridiplantae</taxon>
        <taxon>Streptophyta</taxon>
        <taxon>Embryophyta</taxon>
        <taxon>Tracheophyta</taxon>
        <taxon>Spermatophyta</taxon>
        <taxon>Magnoliopsida</taxon>
        <taxon>eudicotyledons</taxon>
        <taxon>Gunneridae</taxon>
        <taxon>Pentapetalae</taxon>
        <taxon>rosids</taxon>
        <taxon>malvids</taxon>
        <taxon>Malvales</taxon>
        <taxon>Malvaceae</taxon>
        <taxon>Malvoideae</taxon>
        <taxon>Hibiscus</taxon>
    </lineage>
</organism>
<reference evidence="1 2" key="1">
    <citation type="journal article" date="2024" name="G3 (Bethesda)">
        <title>Genome assembly of Hibiscus sabdariffa L. provides insights into metabolisms of medicinal natural products.</title>
        <authorList>
            <person name="Kim T."/>
        </authorList>
    </citation>
    <scope>NUCLEOTIDE SEQUENCE [LARGE SCALE GENOMIC DNA]</scope>
    <source>
        <strain evidence="1">TK-2024</strain>
        <tissue evidence="1">Old leaves</tissue>
    </source>
</reference>
<protein>
    <recommendedName>
        <fullName evidence="3">Reverse transcriptase</fullName>
    </recommendedName>
</protein>
<keyword evidence="2" id="KW-1185">Reference proteome</keyword>
<name>A0ABR2A325_9ROSI</name>
<evidence type="ECO:0000313" key="2">
    <source>
        <dbReference type="Proteomes" id="UP001472677"/>
    </source>
</evidence>
<dbReference type="Proteomes" id="UP001472677">
    <property type="component" value="Unassembled WGS sequence"/>
</dbReference>